<organism evidence="11 12">
    <name type="scientific">Actinidia chinensis var. chinensis</name>
    <name type="common">Chinese soft-hair kiwi</name>
    <dbReference type="NCBI Taxonomy" id="1590841"/>
    <lineage>
        <taxon>Eukaryota</taxon>
        <taxon>Viridiplantae</taxon>
        <taxon>Streptophyta</taxon>
        <taxon>Embryophyta</taxon>
        <taxon>Tracheophyta</taxon>
        <taxon>Spermatophyta</taxon>
        <taxon>Magnoliopsida</taxon>
        <taxon>eudicotyledons</taxon>
        <taxon>Gunneridae</taxon>
        <taxon>Pentapetalae</taxon>
        <taxon>asterids</taxon>
        <taxon>Ericales</taxon>
        <taxon>Actinidiaceae</taxon>
        <taxon>Actinidia</taxon>
    </lineage>
</organism>
<dbReference type="GO" id="GO:0003677">
    <property type="term" value="F:DNA binding"/>
    <property type="evidence" value="ECO:0007669"/>
    <property type="project" value="UniProtKB-KW"/>
</dbReference>
<evidence type="ECO:0000256" key="6">
    <source>
        <dbReference type="ARBA" id="ARBA00023242"/>
    </source>
</evidence>
<dbReference type="OMA" id="VGCKEDD"/>
<dbReference type="GO" id="GO:0009734">
    <property type="term" value="P:auxin-activated signaling pathway"/>
    <property type="evidence" value="ECO:0007669"/>
    <property type="project" value="UniProtKB-KW"/>
</dbReference>
<dbReference type="SUPFAM" id="SSF101936">
    <property type="entry name" value="DNA-binding pseudobarrel domain"/>
    <property type="match status" value="1"/>
</dbReference>
<keyword evidence="4 8" id="KW-0238">DNA-binding</keyword>
<evidence type="ECO:0000256" key="2">
    <source>
        <dbReference type="ARBA" id="ARBA00007853"/>
    </source>
</evidence>
<evidence type="ECO:0000256" key="9">
    <source>
        <dbReference type="SAM" id="MobiDB-lite"/>
    </source>
</evidence>
<evidence type="ECO:0000256" key="3">
    <source>
        <dbReference type="ARBA" id="ARBA00023015"/>
    </source>
</evidence>
<evidence type="ECO:0000256" key="8">
    <source>
        <dbReference type="RuleBase" id="RU004561"/>
    </source>
</evidence>
<evidence type="ECO:0000256" key="4">
    <source>
        <dbReference type="ARBA" id="ARBA00023125"/>
    </source>
</evidence>
<proteinExistence type="inferred from homology"/>
<dbReference type="Pfam" id="PF02362">
    <property type="entry name" value="B3"/>
    <property type="match status" value="1"/>
</dbReference>
<dbReference type="InterPro" id="IPR015300">
    <property type="entry name" value="DNA-bd_pseudobarrel_sf"/>
</dbReference>
<evidence type="ECO:0000259" key="10">
    <source>
        <dbReference type="PROSITE" id="PS50863"/>
    </source>
</evidence>
<keyword evidence="3 8" id="KW-0805">Transcription regulation</keyword>
<evidence type="ECO:0000256" key="5">
    <source>
        <dbReference type="ARBA" id="ARBA00023163"/>
    </source>
</evidence>
<comment type="subcellular location">
    <subcellularLocation>
        <location evidence="1 8">Nucleus</location>
    </subcellularLocation>
</comment>
<dbReference type="InterPro" id="IPR010525">
    <property type="entry name" value="ARF_dom"/>
</dbReference>
<dbReference type="Gramene" id="PSS17537">
    <property type="protein sequence ID" value="PSS17537"/>
    <property type="gene ID" value="CEY00_Acc12325"/>
</dbReference>
<dbReference type="SMART" id="SM01019">
    <property type="entry name" value="B3"/>
    <property type="match status" value="1"/>
</dbReference>
<dbReference type="CDD" id="cd10017">
    <property type="entry name" value="B3_DNA"/>
    <property type="match status" value="1"/>
</dbReference>
<dbReference type="EMBL" id="NKQK01000011">
    <property type="protein sequence ID" value="PSS17537.1"/>
    <property type="molecule type" value="Genomic_DNA"/>
</dbReference>
<dbReference type="FunFam" id="2.40.330.10:FF:000001">
    <property type="entry name" value="Auxin response factor"/>
    <property type="match status" value="1"/>
</dbReference>
<feature type="compositionally biased region" description="Basic and acidic residues" evidence="9">
    <location>
        <begin position="590"/>
        <end position="600"/>
    </location>
</feature>
<dbReference type="PROSITE" id="PS50863">
    <property type="entry name" value="B3"/>
    <property type="match status" value="1"/>
</dbReference>
<keyword evidence="5 8" id="KW-0804">Transcription</keyword>
<keyword evidence="12" id="KW-1185">Reference proteome</keyword>
<evidence type="ECO:0000256" key="7">
    <source>
        <dbReference type="ARBA" id="ARBA00023294"/>
    </source>
</evidence>
<dbReference type="Proteomes" id="UP000241394">
    <property type="component" value="Chromosome LG11"/>
</dbReference>
<dbReference type="PANTHER" id="PTHR31384">
    <property type="entry name" value="AUXIN RESPONSE FACTOR 4-RELATED"/>
    <property type="match status" value="1"/>
</dbReference>
<dbReference type="Gene3D" id="2.40.330.10">
    <property type="entry name" value="DNA-binding pseudobarrel domain"/>
    <property type="match status" value="1"/>
</dbReference>
<comment type="subunit">
    <text evidence="8">Homodimers and heterodimers.</text>
</comment>
<feature type="compositionally biased region" description="Gly residues" evidence="9">
    <location>
        <begin position="258"/>
        <end position="270"/>
    </location>
</feature>
<dbReference type="InParanoid" id="A0A2R6QYQ6"/>
<comment type="caution">
    <text evidence="11">The sequence shown here is derived from an EMBL/GenBank/DDBJ whole genome shotgun (WGS) entry which is preliminary data.</text>
</comment>
<feature type="domain" description="TF-B3" evidence="10">
    <location>
        <begin position="130"/>
        <end position="233"/>
    </location>
</feature>
<evidence type="ECO:0000313" key="12">
    <source>
        <dbReference type="Proteomes" id="UP000241394"/>
    </source>
</evidence>
<feature type="region of interest" description="Disordered" evidence="9">
    <location>
        <begin position="252"/>
        <end position="271"/>
    </location>
</feature>
<protein>
    <recommendedName>
        <fullName evidence="8">Auxin response factor</fullName>
    </recommendedName>
</protein>
<dbReference type="FunCoup" id="A0A2R6QYQ6">
    <property type="interactions" value="226"/>
</dbReference>
<reference evidence="11 12" key="1">
    <citation type="submission" date="2017-07" db="EMBL/GenBank/DDBJ databases">
        <title>An improved, manually edited Actinidia chinensis var. chinensis (kiwifruit) genome highlights the challenges associated with draft genomes and gene prediction in plants.</title>
        <authorList>
            <person name="Pilkington S."/>
            <person name="Crowhurst R."/>
            <person name="Hilario E."/>
            <person name="Nardozza S."/>
            <person name="Fraser L."/>
            <person name="Peng Y."/>
            <person name="Gunaseelan K."/>
            <person name="Simpson R."/>
            <person name="Tahir J."/>
            <person name="Deroles S."/>
            <person name="Templeton K."/>
            <person name="Luo Z."/>
            <person name="Davy M."/>
            <person name="Cheng C."/>
            <person name="Mcneilage M."/>
            <person name="Scaglione D."/>
            <person name="Liu Y."/>
            <person name="Zhang Q."/>
            <person name="Datson P."/>
            <person name="De Silva N."/>
            <person name="Gardiner S."/>
            <person name="Bassett H."/>
            <person name="Chagne D."/>
            <person name="Mccallum J."/>
            <person name="Dzierzon H."/>
            <person name="Deng C."/>
            <person name="Wang Y.-Y."/>
            <person name="Barron N."/>
            <person name="Manako K."/>
            <person name="Bowen J."/>
            <person name="Foster T."/>
            <person name="Erridge Z."/>
            <person name="Tiffin H."/>
            <person name="Waite C."/>
            <person name="Davies K."/>
            <person name="Grierson E."/>
            <person name="Laing W."/>
            <person name="Kirk R."/>
            <person name="Chen X."/>
            <person name="Wood M."/>
            <person name="Montefiori M."/>
            <person name="Brummell D."/>
            <person name="Schwinn K."/>
            <person name="Catanach A."/>
            <person name="Fullerton C."/>
            <person name="Li D."/>
            <person name="Meiyalaghan S."/>
            <person name="Nieuwenhuizen N."/>
            <person name="Read N."/>
            <person name="Prakash R."/>
            <person name="Hunter D."/>
            <person name="Zhang H."/>
            <person name="Mckenzie M."/>
            <person name="Knabel M."/>
            <person name="Harris A."/>
            <person name="Allan A."/>
            <person name="Chen A."/>
            <person name="Janssen B."/>
            <person name="Plunkett B."/>
            <person name="Dwamena C."/>
            <person name="Voogd C."/>
            <person name="Leif D."/>
            <person name="Lafferty D."/>
            <person name="Souleyre E."/>
            <person name="Varkonyi-Gasic E."/>
            <person name="Gambi F."/>
            <person name="Hanley J."/>
            <person name="Yao J.-L."/>
            <person name="Cheung J."/>
            <person name="David K."/>
            <person name="Warren B."/>
            <person name="Marsh K."/>
            <person name="Snowden K."/>
            <person name="Lin-Wang K."/>
            <person name="Brian L."/>
            <person name="Martinez-Sanchez M."/>
            <person name="Wang M."/>
            <person name="Ileperuma N."/>
            <person name="Macnee N."/>
            <person name="Campin R."/>
            <person name="Mcatee P."/>
            <person name="Drummond R."/>
            <person name="Espley R."/>
            <person name="Ireland H."/>
            <person name="Wu R."/>
            <person name="Atkinson R."/>
            <person name="Karunairetnam S."/>
            <person name="Bulley S."/>
            <person name="Chunkath S."/>
            <person name="Hanley Z."/>
            <person name="Storey R."/>
            <person name="Thrimawithana A."/>
            <person name="Thomson S."/>
            <person name="David C."/>
            <person name="Testolin R."/>
        </authorList>
    </citation>
    <scope>NUCLEOTIDE SEQUENCE [LARGE SCALE GENOMIC DNA]</scope>
    <source>
        <strain evidence="12">cv. Red5</strain>
        <tissue evidence="11">Young leaf</tissue>
    </source>
</reference>
<dbReference type="PANTHER" id="PTHR31384:SF94">
    <property type="entry name" value="AUXIN RESPONSE FACTOR 17"/>
    <property type="match status" value="1"/>
</dbReference>
<evidence type="ECO:0000256" key="1">
    <source>
        <dbReference type="ARBA" id="ARBA00004123"/>
    </source>
</evidence>
<name>A0A2R6QYQ6_ACTCC</name>
<keyword evidence="7 8" id="KW-0927">Auxin signaling pathway</keyword>
<dbReference type="OrthoDB" id="1414159at2759"/>
<keyword evidence="6 8" id="KW-0539">Nucleus</keyword>
<comment type="function">
    <text evidence="8">Auxin response factors (ARFs) are transcriptional factors that bind specifically to the DNA sequence 5'-TGTCTC-3' found in the auxin-responsive promoter elements (AuxREs).</text>
</comment>
<gene>
    <name evidence="11" type="ORF">CEY00_Acc12325</name>
</gene>
<dbReference type="Pfam" id="PF06507">
    <property type="entry name" value="ARF_AD"/>
    <property type="match status" value="1"/>
</dbReference>
<accession>A0A2R6QYQ6</accession>
<feature type="compositionally biased region" description="Polar residues" evidence="9">
    <location>
        <begin position="601"/>
        <end position="617"/>
    </location>
</feature>
<dbReference type="AlphaFoldDB" id="A0A2R6QYQ6"/>
<dbReference type="GO" id="GO:0005634">
    <property type="term" value="C:nucleus"/>
    <property type="evidence" value="ECO:0007669"/>
    <property type="project" value="UniProtKB-SubCell"/>
</dbReference>
<dbReference type="STRING" id="1590841.A0A2R6QYQ6"/>
<feature type="region of interest" description="Disordered" evidence="9">
    <location>
        <begin position="590"/>
        <end position="617"/>
    </location>
</feature>
<dbReference type="InterPro" id="IPR003340">
    <property type="entry name" value="B3_DNA-bd"/>
</dbReference>
<dbReference type="GO" id="GO:0006355">
    <property type="term" value="P:regulation of DNA-templated transcription"/>
    <property type="evidence" value="ECO:0007669"/>
    <property type="project" value="InterPro"/>
</dbReference>
<dbReference type="InterPro" id="IPR044835">
    <property type="entry name" value="ARF_plant"/>
</dbReference>
<comment type="similarity">
    <text evidence="2 8">Belongs to the ARF family.</text>
</comment>
<reference evidence="12" key="2">
    <citation type="journal article" date="2018" name="BMC Genomics">
        <title>A manually annotated Actinidia chinensis var. chinensis (kiwifruit) genome highlights the challenges associated with draft genomes and gene prediction in plants.</title>
        <authorList>
            <person name="Pilkington S.M."/>
            <person name="Crowhurst R."/>
            <person name="Hilario E."/>
            <person name="Nardozza S."/>
            <person name="Fraser L."/>
            <person name="Peng Y."/>
            <person name="Gunaseelan K."/>
            <person name="Simpson R."/>
            <person name="Tahir J."/>
            <person name="Deroles S.C."/>
            <person name="Templeton K."/>
            <person name="Luo Z."/>
            <person name="Davy M."/>
            <person name="Cheng C."/>
            <person name="McNeilage M."/>
            <person name="Scaglione D."/>
            <person name="Liu Y."/>
            <person name="Zhang Q."/>
            <person name="Datson P."/>
            <person name="De Silva N."/>
            <person name="Gardiner S.E."/>
            <person name="Bassett H."/>
            <person name="Chagne D."/>
            <person name="McCallum J."/>
            <person name="Dzierzon H."/>
            <person name="Deng C."/>
            <person name="Wang Y.Y."/>
            <person name="Barron L."/>
            <person name="Manako K."/>
            <person name="Bowen J."/>
            <person name="Foster T.M."/>
            <person name="Erridge Z.A."/>
            <person name="Tiffin H."/>
            <person name="Waite C.N."/>
            <person name="Davies K.M."/>
            <person name="Grierson E.P."/>
            <person name="Laing W.A."/>
            <person name="Kirk R."/>
            <person name="Chen X."/>
            <person name="Wood M."/>
            <person name="Montefiori M."/>
            <person name="Brummell D.A."/>
            <person name="Schwinn K.E."/>
            <person name="Catanach A."/>
            <person name="Fullerton C."/>
            <person name="Li D."/>
            <person name="Meiyalaghan S."/>
            <person name="Nieuwenhuizen N."/>
            <person name="Read N."/>
            <person name="Prakash R."/>
            <person name="Hunter D."/>
            <person name="Zhang H."/>
            <person name="McKenzie M."/>
            <person name="Knabel M."/>
            <person name="Harris A."/>
            <person name="Allan A.C."/>
            <person name="Gleave A."/>
            <person name="Chen A."/>
            <person name="Janssen B.J."/>
            <person name="Plunkett B."/>
            <person name="Ampomah-Dwamena C."/>
            <person name="Voogd C."/>
            <person name="Leif D."/>
            <person name="Lafferty D."/>
            <person name="Souleyre E.J.F."/>
            <person name="Varkonyi-Gasic E."/>
            <person name="Gambi F."/>
            <person name="Hanley J."/>
            <person name="Yao J.L."/>
            <person name="Cheung J."/>
            <person name="David K.M."/>
            <person name="Warren B."/>
            <person name="Marsh K."/>
            <person name="Snowden K.C."/>
            <person name="Lin-Wang K."/>
            <person name="Brian L."/>
            <person name="Martinez-Sanchez M."/>
            <person name="Wang M."/>
            <person name="Ileperuma N."/>
            <person name="Macnee N."/>
            <person name="Campin R."/>
            <person name="McAtee P."/>
            <person name="Drummond R.S.M."/>
            <person name="Espley R.V."/>
            <person name="Ireland H.S."/>
            <person name="Wu R."/>
            <person name="Atkinson R.G."/>
            <person name="Karunairetnam S."/>
            <person name="Bulley S."/>
            <person name="Chunkath S."/>
            <person name="Hanley Z."/>
            <person name="Storey R."/>
            <person name="Thrimawithana A.H."/>
            <person name="Thomson S."/>
            <person name="David C."/>
            <person name="Testolin R."/>
            <person name="Huang H."/>
            <person name="Hellens R.P."/>
            <person name="Schaffer R.J."/>
        </authorList>
    </citation>
    <scope>NUCLEOTIDE SEQUENCE [LARGE SCALE GENOMIC DNA]</scope>
    <source>
        <strain evidence="12">cv. Red5</strain>
    </source>
</reference>
<dbReference type="Gene3D" id="2.30.30.1040">
    <property type="match status" value="1"/>
</dbReference>
<evidence type="ECO:0000313" key="11">
    <source>
        <dbReference type="EMBL" id="PSS17537.1"/>
    </source>
</evidence>
<sequence>MSHSSLSPKTLPMDTTAELRQVDPTVWKACAGSAFRIPAVDSRVYYFPQGHAEHSSSPPLLSPLVTSQPLILCRVAAVHLLANLETDEVFAKIRLVPTTDRSREVHALQRKGDSGGGEVEEDGGDAVVTFAKMLTPSDANNGGGFSVPKFCADSVFPPLDYAADPPVQNLLVMDVHGVVWEFRHIYRGTPCRHLLTTGWSKFVNHKKLVAGDSVVFCRNRNSGELFVGVRRAVRSSVDCGGRWNFHAGSVRVEEEGGGGDSGGGGGGKEGVGSVRVEAAVGGGGKEGAGSMRVKAVEEGGGGDGGGGGGGGGKEEFWRSGRVSAESVVEAAELAARGMTFEVLCYPKVGWADFVVKAETVEESLNVLWNSGMRVKMAMETEDTSRRTWLQGTVSLVLVPDVNCPWRGSLWRMLQVTWDEPEDRQSVKRVSPWQVKYDVPTPLLHSTYPPAKKLRIPQNPELPTDGDGDLFFPIKGLSHSIMGQLNPSLMNYISFPAGMQGARQDPFGVSSLSNFTSENTHYMTPKLENFYPELNIVSSQSENWSPDSQNSVHFLGNELTAKQGYNSTKVGLDTIRLFGKTIRTKHLVESHYGDGRTKDNGTEGNSGSVFDSLSPKTS</sequence>